<gene>
    <name evidence="4" type="ordered locus">Halha_1878</name>
</gene>
<keyword evidence="2" id="KW-1133">Transmembrane helix</keyword>
<dbReference type="HOGENOM" id="CLU_115782_2_1_9"/>
<dbReference type="OrthoDB" id="129626at2"/>
<dbReference type="InterPro" id="IPR025642">
    <property type="entry name" value="DUF4342"/>
</dbReference>
<keyword evidence="2" id="KW-0812">Transmembrane</keyword>
<protein>
    <recommendedName>
        <fullName evidence="3">DUF4342 domain-containing protein</fullName>
    </recommendedName>
</protein>
<name>L0KBQ9_HALHC</name>
<sequence length="141" mass="15703">MEEINKLDVIVERTGVNYKKAVNALKAADGDVLEAVLAIDNDQESRQGKKEEQNRFNQQQKQQKQFKNEFQVRGEEVITKVKELIKKGNVTRINIKKDGRTVLNIPVTAGVIGVVLAPYLAALGAIAAVATKYKIKVERSK</sequence>
<evidence type="ECO:0000256" key="1">
    <source>
        <dbReference type="SAM" id="MobiDB-lite"/>
    </source>
</evidence>
<proteinExistence type="predicted"/>
<feature type="domain" description="DUF4342" evidence="3">
    <location>
        <begin position="64"/>
        <end position="139"/>
    </location>
</feature>
<dbReference type="Proteomes" id="UP000010880">
    <property type="component" value="Chromosome"/>
</dbReference>
<evidence type="ECO:0000259" key="3">
    <source>
        <dbReference type="Pfam" id="PF14242"/>
    </source>
</evidence>
<feature type="compositionally biased region" description="Basic and acidic residues" evidence="1">
    <location>
        <begin position="43"/>
        <end position="54"/>
    </location>
</feature>
<feature type="transmembrane region" description="Helical" evidence="2">
    <location>
        <begin position="107"/>
        <end position="131"/>
    </location>
</feature>
<dbReference type="Gene3D" id="1.10.8.10">
    <property type="entry name" value="DNA helicase RuvA subunit, C-terminal domain"/>
    <property type="match status" value="1"/>
</dbReference>
<organism evidence="4 5">
    <name type="scientific">Halobacteroides halobius (strain ATCC 35273 / DSM 5150 / MD-1)</name>
    <dbReference type="NCBI Taxonomy" id="748449"/>
    <lineage>
        <taxon>Bacteria</taxon>
        <taxon>Bacillati</taxon>
        <taxon>Bacillota</taxon>
        <taxon>Clostridia</taxon>
        <taxon>Halanaerobiales</taxon>
        <taxon>Halobacteroidaceae</taxon>
        <taxon>Halobacteroides</taxon>
    </lineage>
</organism>
<evidence type="ECO:0000256" key="2">
    <source>
        <dbReference type="SAM" id="Phobius"/>
    </source>
</evidence>
<dbReference type="EMBL" id="CP003359">
    <property type="protein sequence ID" value="AGB41789.1"/>
    <property type="molecule type" value="Genomic_DNA"/>
</dbReference>
<feature type="compositionally biased region" description="Low complexity" evidence="1">
    <location>
        <begin position="55"/>
        <end position="65"/>
    </location>
</feature>
<dbReference type="SUPFAM" id="SSF46934">
    <property type="entry name" value="UBA-like"/>
    <property type="match status" value="1"/>
</dbReference>
<dbReference type="RefSeq" id="WP_015327505.1">
    <property type="nucleotide sequence ID" value="NC_019978.1"/>
</dbReference>
<evidence type="ECO:0000313" key="4">
    <source>
        <dbReference type="EMBL" id="AGB41789.1"/>
    </source>
</evidence>
<dbReference type="InterPro" id="IPR009060">
    <property type="entry name" value="UBA-like_sf"/>
</dbReference>
<keyword evidence="2" id="KW-0472">Membrane</keyword>
<feature type="region of interest" description="Disordered" evidence="1">
    <location>
        <begin position="43"/>
        <end position="67"/>
    </location>
</feature>
<dbReference type="STRING" id="748449.Halha_1878"/>
<accession>L0KBQ9</accession>
<dbReference type="Pfam" id="PF14242">
    <property type="entry name" value="DUF4342"/>
    <property type="match status" value="1"/>
</dbReference>
<reference evidence="5" key="1">
    <citation type="submission" date="2012-02" db="EMBL/GenBank/DDBJ databases">
        <title>The complete genome of Halobacteroides halobius DSM 5150.</title>
        <authorList>
            <person name="Lucas S."/>
            <person name="Copeland A."/>
            <person name="Lapidus A."/>
            <person name="Glavina del Rio T."/>
            <person name="Dalin E."/>
            <person name="Tice H."/>
            <person name="Bruce D."/>
            <person name="Goodwin L."/>
            <person name="Pitluck S."/>
            <person name="Peters L."/>
            <person name="Mikhailova N."/>
            <person name="Gu W."/>
            <person name="Kyrpides N."/>
            <person name="Mavromatis K."/>
            <person name="Ivanova N."/>
            <person name="Brettin T."/>
            <person name="Detter J.C."/>
            <person name="Han C."/>
            <person name="Larimer F."/>
            <person name="Land M."/>
            <person name="Hauser L."/>
            <person name="Markowitz V."/>
            <person name="Cheng J.-F."/>
            <person name="Hugenholtz P."/>
            <person name="Woyke T."/>
            <person name="Wu D."/>
            <person name="Tindall B."/>
            <person name="Pomrenke H."/>
            <person name="Brambilla E."/>
            <person name="Klenk H.-P."/>
            <person name="Eisen J.A."/>
        </authorList>
    </citation>
    <scope>NUCLEOTIDE SEQUENCE [LARGE SCALE GENOMIC DNA]</scope>
    <source>
        <strain evidence="5">ATCC 35273 / DSM 5150 / MD-1</strain>
    </source>
</reference>
<dbReference type="PATRIC" id="fig|748449.3.peg.1808"/>
<dbReference type="KEGG" id="hhl:Halha_1878"/>
<dbReference type="eggNOG" id="COG1308">
    <property type="taxonomic scope" value="Bacteria"/>
</dbReference>
<keyword evidence="5" id="KW-1185">Reference proteome</keyword>
<dbReference type="AlphaFoldDB" id="L0KBQ9"/>
<evidence type="ECO:0000313" key="5">
    <source>
        <dbReference type="Proteomes" id="UP000010880"/>
    </source>
</evidence>